<feature type="domain" description="EF-hand" evidence="5">
    <location>
        <begin position="182"/>
        <end position="217"/>
    </location>
</feature>
<dbReference type="Gene3D" id="1.10.238.10">
    <property type="entry name" value="EF-hand"/>
    <property type="match status" value="2"/>
</dbReference>
<dbReference type="PROSITE" id="PS50031">
    <property type="entry name" value="EH"/>
    <property type="match status" value="2"/>
</dbReference>
<feature type="domain" description="EH" evidence="4">
    <location>
        <begin position="13"/>
        <end position="95"/>
    </location>
</feature>
<keyword evidence="6" id="KW-1185">Reference proteome</keyword>
<dbReference type="PROSITE" id="PS50222">
    <property type="entry name" value="EF_HAND_2"/>
    <property type="match status" value="2"/>
</dbReference>
<feature type="compositionally biased region" description="Low complexity" evidence="3">
    <location>
        <begin position="520"/>
        <end position="536"/>
    </location>
</feature>
<evidence type="ECO:0000256" key="3">
    <source>
        <dbReference type="SAM" id="MobiDB-lite"/>
    </source>
</evidence>
<feature type="coiled-coil region" evidence="2">
    <location>
        <begin position="255"/>
        <end position="443"/>
    </location>
</feature>
<feature type="domain" description="EH" evidence="4">
    <location>
        <begin position="149"/>
        <end position="238"/>
    </location>
</feature>
<dbReference type="SMART" id="SM00027">
    <property type="entry name" value="EH"/>
    <property type="match status" value="2"/>
</dbReference>
<evidence type="ECO:0000256" key="2">
    <source>
        <dbReference type="SAM" id="Coils"/>
    </source>
</evidence>
<dbReference type="WBParaSite" id="L893_g13994.t1">
    <property type="protein sequence ID" value="L893_g13994.t1"/>
    <property type="gene ID" value="L893_g13994"/>
</dbReference>
<proteinExistence type="predicted"/>
<accession>A0A1I7Y9E9</accession>
<protein>
    <submittedName>
        <fullName evidence="7">Epidermal growth factor receptor substrate 15-like 1</fullName>
    </submittedName>
</protein>
<dbReference type="Proteomes" id="UP000095287">
    <property type="component" value="Unplaced"/>
</dbReference>
<feature type="compositionally biased region" description="Low complexity" evidence="3">
    <location>
        <begin position="127"/>
        <end position="141"/>
    </location>
</feature>
<dbReference type="Pfam" id="PF12763">
    <property type="entry name" value="EH"/>
    <property type="match status" value="2"/>
</dbReference>
<dbReference type="PANTHER" id="PTHR11216:SF174">
    <property type="entry name" value="GH06923P"/>
    <property type="match status" value="1"/>
</dbReference>
<dbReference type="PANTHER" id="PTHR11216">
    <property type="entry name" value="EH DOMAIN"/>
    <property type="match status" value="1"/>
</dbReference>
<organism evidence="6 7">
    <name type="scientific">Steinernema glaseri</name>
    <dbReference type="NCBI Taxonomy" id="37863"/>
    <lineage>
        <taxon>Eukaryota</taxon>
        <taxon>Metazoa</taxon>
        <taxon>Ecdysozoa</taxon>
        <taxon>Nematoda</taxon>
        <taxon>Chromadorea</taxon>
        <taxon>Rhabditida</taxon>
        <taxon>Tylenchina</taxon>
        <taxon>Panagrolaimomorpha</taxon>
        <taxon>Strongyloidoidea</taxon>
        <taxon>Steinernematidae</taxon>
        <taxon>Steinernema</taxon>
    </lineage>
</organism>
<feature type="compositionally biased region" description="Polar residues" evidence="3">
    <location>
        <begin position="469"/>
        <end position="483"/>
    </location>
</feature>
<keyword evidence="2" id="KW-0175">Coiled coil</keyword>
<dbReference type="InterPro" id="IPR000261">
    <property type="entry name" value="EH_dom"/>
</dbReference>
<dbReference type="GO" id="GO:0016197">
    <property type="term" value="P:endosomal transport"/>
    <property type="evidence" value="ECO:0007669"/>
    <property type="project" value="TreeGrafter"/>
</dbReference>
<reference evidence="7" key="1">
    <citation type="submission" date="2016-11" db="UniProtKB">
        <authorList>
            <consortium name="WormBaseParasite"/>
        </authorList>
    </citation>
    <scope>IDENTIFICATION</scope>
</reference>
<evidence type="ECO:0000259" key="4">
    <source>
        <dbReference type="PROSITE" id="PS50031"/>
    </source>
</evidence>
<evidence type="ECO:0000256" key="1">
    <source>
        <dbReference type="ARBA" id="ARBA00022837"/>
    </source>
</evidence>
<dbReference type="AlphaFoldDB" id="A0A1I7Y9E9"/>
<name>A0A1I7Y9E9_9BILA</name>
<evidence type="ECO:0000313" key="6">
    <source>
        <dbReference type="Proteomes" id="UP000095287"/>
    </source>
</evidence>
<feature type="domain" description="EF-hand" evidence="5">
    <location>
        <begin position="46"/>
        <end position="81"/>
    </location>
</feature>
<feature type="region of interest" description="Disordered" evidence="3">
    <location>
        <begin position="121"/>
        <end position="141"/>
    </location>
</feature>
<evidence type="ECO:0000313" key="7">
    <source>
        <dbReference type="WBParaSite" id="L893_g13994.t1"/>
    </source>
</evidence>
<feature type="region of interest" description="Disordered" evidence="3">
    <location>
        <begin position="469"/>
        <end position="552"/>
    </location>
</feature>
<dbReference type="GO" id="GO:0005509">
    <property type="term" value="F:calcium ion binding"/>
    <property type="evidence" value="ECO:0007669"/>
    <property type="project" value="InterPro"/>
</dbReference>
<dbReference type="GO" id="GO:0005737">
    <property type="term" value="C:cytoplasm"/>
    <property type="evidence" value="ECO:0007669"/>
    <property type="project" value="TreeGrafter"/>
</dbReference>
<dbReference type="GO" id="GO:0006897">
    <property type="term" value="P:endocytosis"/>
    <property type="evidence" value="ECO:0007669"/>
    <property type="project" value="TreeGrafter"/>
</dbReference>
<keyword evidence="1" id="KW-0106">Calcium</keyword>
<dbReference type="InterPro" id="IPR011992">
    <property type="entry name" value="EF-hand-dom_pair"/>
</dbReference>
<dbReference type="SUPFAM" id="SSF47473">
    <property type="entry name" value="EF-hand"/>
    <property type="match status" value="2"/>
</dbReference>
<dbReference type="CDD" id="cd00052">
    <property type="entry name" value="EH"/>
    <property type="match status" value="2"/>
</dbReference>
<dbReference type="PROSITE" id="PS00018">
    <property type="entry name" value="EF_HAND_1"/>
    <property type="match status" value="1"/>
</dbReference>
<sequence>MEPATVWSITSSDEAKYEAIFNSLNPNLDGKLTGEQVRPVLLNSNLPPNILASIWELSDVDKDGCLGKREMCIALHLVYKCLQNVPIPQTLPYSLATYFRDGQRLQTSSAMSADREVGTAMQGMNASHSQSSVASGSRSSSVTGDWPLNPLLYKAQFDSCDTDHDGLTSGMDLRDFLLSTGVAQSDLAQIWELADIKKSGTMNLEQFTLLMFLLEERRKGKPIFPSLPSSLIPPSLRQISRPSTAELPQHSNETVNKLSGEIEELAKERNSIENQLIQLDADMTIKNSEIKNLQLELSTLEKTADQLKRQKVEAGKRLGDLDNQLSMQENAVAEQTEKLAAEEQRLQRTKEAIAESAKNIEAERGALIADRQKLATIEAEKRTLQAELEQKKRSMEQVTNEISDMDGEIMKFSTKSSQLSAAKEQLATVLKELKEALAKEDLNDVSVDQLLHNFRAQILPNSAPFPLSTSMHNIPQPPKTNNLDPFGGNPWVHATQTPLDSGDPFADSKVDPFGSKTFGDPFKGSSDDPFSSDPFGATSPSNDDFADFASFQ</sequence>
<evidence type="ECO:0000259" key="5">
    <source>
        <dbReference type="PROSITE" id="PS50222"/>
    </source>
</evidence>
<dbReference type="InterPro" id="IPR002048">
    <property type="entry name" value="EF_hand_dom"/>
</dbReference>
<dbReference type="GO" id="GO:0005886">
    <property type="term" value="C:plasma membrane"/>
    <property type="evidence" value="ECO:0007669"/>
    <property type="project" value="TreeGrafter"/>
</dbReference>
<dbReference type="InterPro" id="IPR018247">
    <property type="entry name" value="EF_Hand_1_Ca_BS"/>
</dbReference>